<sequence length="188" mass="20064">MPNDATSVGVGKPKVTGAIFVAPAGTPLPTDATTDLNEAFECIGYVSEDGVTIEEERDTEDMVAWGGDTVYTSQTTYSETFTFTPIEVNPVVAKMEYGDGNVEVTAGKMTIKHNSAEIPAKPMVIEVVPNSKTVDRFVVPNGKLTEKGELNLTDSDPMGRECTFAALPDENGNTAYEYLTITGLTPTA</sequence>
<protein>
    <recommendedName>
        <fullName evidence="3">Phage tail protein</fullName>
    </recommendedName>
</protein>
<dbReference type="Proteomes" id="UP000824029">
    <property type="component" value="Unassembled WGS sequence"/>
</dbReference>
<dbReference type="EMBL" id="DXBZ01000028">
    <property type="protein sequence ID" value="HIZ17689.1"/>
    <property type="molecule type" value="Genomic_DNA"/>
</dbReference>
<evidence type="ECO:0008006" key="3">
    <source>
        <dbReference type="Google" id="ProtNLM"/>
    </source>
</evidence>
<dbReference type="InterPro" id="IPR058154">
    <property type="entry name" value="Bxb1_TTP-like"/>
</dbReference>
<reference evidence="1" key="2">
    <citation type="submission" date="2021-04" db="EMBL/GenBank/DDBJ databases">
        <authorList>
            <person name="Gilroy R."/>
        </authorList>
    </citation>
    <scope>NUCLEOTIDE SEQUENCE</scope>
    <source>
        <strain evidence="1">ChiHecolR3B27-1887</strain>
    </source>
</reference>
<organism evidence="1 2">
    <name type="scientific">Candidatus Olsenella stercoravium</name>
    <dbReference type="NCBI Taxonomy" id="2838713"/>
    <lineage>
        <taxon>Bacteria</taxon>
        <taxon>Bacillati</taxon>
        <taxon>Actinomycetota</taxon>
        <taxon>Coriobacteriia</taxon>
        <taxon>Coriobacteriales</taxon>
        <taxon>Atopobiaceae</taxon>
        <taxon>Olsenella</taxon>
    </lineage>
</organism>
<proteinExistence type="predicted"/>
<evidence type="ECO:0000313" key="2">
    <source>
        <dbReference type="Proteomes" id="UP000824029"/>
    </source>
</evidence>
<accession>A0A9D2DJ26</accession>
<evidence type="ECO:0000313" key="1">
    <source>
        <dbReference type="EMBL" id="HIZ17689.1"/>
    </source>
</evidence>
<reference evidence="1" key="1">
    <citation type="journal article" date="2021" name="PeerJ">
        <title>Extensive microbial diversity within the chicken gut microbiome revealed by metagenomics and culture.</title>
        <authorList>
            <person name="Gilroy R."/>
            <person name="Ravi A."/>
            <person name="Getino M."/>
            <person name="Pursley I."/>
            <person name="Horton D.L."/>
            <person name="Alikhan N.F."/>
            <person name="Baker D."/>
            <person name="Gharbi K."/>
            <person name="Hall N."/>
            <person name="Watson M."/>
            <person name="Adriaenssens E.M."/>
            <person name="Foster-Nyarko E."/>
            <person name="Jarju S."/>
            <person name="Secka A."/>
            <person name="Antonio M."/>
            <person name="Oren A."/>
            <person name="Chaudhuri R.R."/>
            <person name="La Ragione R."/>
            <person name="Hildebrand F."/>
            <person name="Pallen M.J."/>
        </authorList>
    </citation>
    <scope>NUCLEOTIDE SEQUENCE</scope>
    <source>
        <strain evidence="1">ChiHecolR3B27-1887</strain>
    </source>
</reference>
<dbReference type="AlphaFoldDB" id="A0A9D2DJ26"/>
<comment type="caution">
    <text evidence="1">The sequence shown here is derived from an EMBL/GenBank/DDBJ whole genome shotgun (WGS) entry which is preliminary data.</text>
</comment>
<dbReference type="Pfam" id="PF25681">
    <property type="entry name" value="Phage_TTP_17"/>
    <property type="match status" value="1"/>
</dbReference>
<name>A0A9D2DJ26_9ACTN</name>
<gene>
    <name evidence="1" type="ORF">IAA22_01030</name>
</gene>